<name>A0A158H054_9BURK</name>
<organism evidence="6 7">
    <name type="scientific">Caballeronia udeis</name>
    <dbReference type="NCBI Taxonomy" id="1232866"/>
    <lineage>
        <taxon>Bacteria</taxon>
        <taxon>Pseudomonadati</taxon>
        <taxon>Pseudomonadota</taxon>
        <taxon>Betaproteobacteria</taxon>
        <taxon>Burkholderiales</taxon>
        <taxon>Burkholderiaceae</taxon>
        <taxon>Caballeronia</taxon>
    </lineage>
</organism>
<reference evidence="6 7" key="1">
    <citation type="submission" date="2016-01" db="EMBL/GenBank/DDBJ databases">
        <authorList>
            <person name="Oliw E.H."/>
        </authorList>
    </citation>
    <scope>NUCLEOTIDE SEQUENCE [LARGE SCALE GENOMIC DNA]</scope>
    <source>
        <strain evidence="6">LMG 27134</strain>
    </source>
</reference>
<dbReference type="Pfam" id="PF09339">
    <property type="entry name" value="HTH_IclR"/>
    <property type="match status" value="1"/>
</dbReference>
<evidence type="ECO:0000256" key="3">
    <source>
        <dbReference type="ARBA" id="ARBA00023163"/>
    </source>
</evidence>
<dbReference type="GO" id="GO:0003677">
    <property type="term" value="F:DNA binding"/>
    <property type="evidence" value="ECO:0007669"/>
    <property type="project" value="UniProtKB-KW"/>
</dbReference>
<dbReference type="Gene3D" id="3.30.450.40">
    <property type="match status" value="1"/>
</dbReference>
<evidence type="ECO:0000256" key="1">
    <source>
        <dbReference type="ARBA" id="ARBA00023015"/>
    </source>
</evidence>
<dbReference type="GO" id="GO:0045892">
    <property type="term" value="P:negative regulation of DNA-templated transcription"/>
    <property type="evidence" value="ECO:0007669"/>
    <property type="project" value="TreeGrafter"/>
</dbReference>
<keyword evidence="2" id="KW-0238">DNA-binding</keyword>
<evidence type="ECO:0000259" key="5">
    <source>
        <dbReference type="PROSITE" id="PS51078"/>
    </source>
</evidence>
<feature type="domain" description="HTH iclR-type" evidence="4">
    <location>
        <begin position="12"/>
        <end position="73"/>
    </location>
</feature>
<sequence>MREAGWIDGGISTTLAKGLEVLQAFASYGRAATNAEIAEKVGLPRPSVGRMTTTLVELGFLVRASRGKFEVGGRTLTLGYPVVTRLVDRQKARPLMREFAASTGGAVSIAVASDMDYVFVESVHPNNTMQHRPEVGFSAPLATTAMGRALLSIMQESRLKQYRQRMQRFRPEQWAAHGAQALAGMEACSKYGFCTVFGTWRADIFAFASPLGRMATGEVLAVNCGIPSCSMTPAQTETGQVGQRLSVLADNIRALMPLIFD</sequence>
<dbReference type="PROSITE" id="PS51077">
    <property type="entry name" value="HTH_ICLR"/>
    <property type="match status" value="1"/>
</dbReference>
<dbReference type="PANTHER" id="PTHR30136">
    <property type="entry name" value="HELIX-TURN-HELIX TRANSCRIPTIONAL REGULATOR, ICLR FAMILY"/>
    <property type="match status" value="1"/>
</dbReference>
<dbReference type="EMBL" id="FCOK02000022">
    <property type="protein sequence ID" value="SAL37523.1"/>
    <property type="molecule type" value="Genomic_DNA"/>
</dbReference>
<keyword evidence="3" id="KW-0804">Transcription</keyword>
<proteinExistence type="predicted"/>
<dbReference type="OrthoDB" id="5401369at2"/>
<dbReference type="InterPro" id="IPR005471">
    <property type="entry name" value="Tscrpt_reg_IclR_N"/>
</dbReference>
<dbReference type="SUPFAM" id="SSF55781">
    <property type="entry name" value="GAF domain-like"/>
    <property type="match status" value="1"/>
</dbReference>
<evidence type="ECO:0000256" key="2">
    <source>
        <dbReference type="ARBA" id="ARBA00023125"/>
    </source>
</evidence>
<accession>A0A158H054</accession>
<gene>
    <name evidence="6" type="ORF">AWB69_03659</name>
</gene>
<dbReference type="RefSeq" id="WP_062087039.1">
    <property type="nucleotide sequence ID" value="NZ_FCOK02000022.1"/>
</dbReference>
<dbReference type="InterPro" id="IPR014757">
    <property type="entry name" value="Tscrpt_reg_IclR_C"/>
</dbReference>
<dbReference type="InterPro" id="IPR036388">
    <property type="entry name" value="WH-like_DNA-bd_sf"/>
</dbReference>
<dbReference type="PROSITE" id="PS51078">
    <property type="entry name" value="ICLR_ED"/>
    <property type="match status" value="1"/>
</dbReference>
<dbReference type="InterPro" id="IPR029016">
    <property type="entry name" value="GAF-like_dom_sf"/>
</dbReference>
<keyword evidence="1" id="KW-0805">Transcription regulation</keyword>
<dbReference type="PANTHER" id="PTHR30136:SF33">
    <property type="entry name" value="TRANSCRIPTIONAL REGULATORY PROTEIN"/>
    <property type="match status" value="1"/>
</dbReference>
<dbReference type="AlphaFoldDB" id="A0A158H054"/>
<evidence type="ECO:0000259" key="4">
    <source>
        <dbReference type="PROSITE" id="PS51077"/>
    </source>
</evidence>
<evidence type="ECO:0000313" key="6">
    <source>
        <dbReference type="EMBL" id="SAL37523.1"/>
    </source>
</evidence>
<feature type="domain" description="IclR-ED" evidence="5">
    <location>
        <begin position="74"/>
        <end position="258"/>
    </location>
</feature>
<protein>
    <submittedName>
        <fullName evidence="6">IclR family transcriptional regulator</fullName>
    </submittedName>
</protein>
<evidence type="ECO:0000313" key="7">
    <source>
        <dbReference type="Proteomes" id="UP000054683"/>
    </source>
</evidence>
<dbReference type="Pfam" id="PF01614">
    <property type="entry name" value="IclR_C"/>
    <property type="match status" value="1"/>
</dbReference>
<dbReference type="SUPFAM" id="SSF46785">
    <property type="entry name" value="Winged helix' DNA-binding domain"/>
    <property type="match status" value="1"/>
</dbReference>
<dbReference type="InterPro" id="IPR036390">
    <property type="entry name" value="WH_DNA-bd_sf"/>
</dbReference>
<dbReference type="SMART" id="SM00346">
    <property type="entry name" value="HTH_ICLR"/>
    <property type="match status" value="1"/>
</dbReference>
<dbReference type="Proteomes" id="UP000054683">
    <property type="component" value="Unassembled WGS sequence"/>
</dbReference>
<dbReference type="InterPro" id="IPR050707">
    <property type="entry name" value="HTH_MetabolicPath_Reg"/>
</dbReference>
<dbReference type="GO" id="GO:0003700">
    <property type="term" value="F:DNA-binding transcription factor activity"/>
    <property type="evidence" value="ECO:0007669"/>
    <property type="project" value="TreeGrafter"/>
</dbReference>
<dbReference type="Gene3D" id="1.10.10.10">
    <property type="entry name" value="Winged helix-like DNA-binding domain superfamily/Winged helix DNA-binding domain"/>
    <property type="match status" value="1"/>
</dbReference>